<dbReference type="EMBL" id="AMCI01002509">
    <property type="protein sequence ID" value="EJX02534.1"/>
    <property type="molecule type" value="Genomic_DNA"/>
</dbReference>
<organism evidence="1">
    <name type="scientific">gut metagenome</name>
    <dbReference type="NCBI Taxonomy" id="749906"/>
    <lineage>
        <taxon>unclassified sequences</taxon>
        <taxon>metagenomes</taxon>
        <taxon>organismal metagenomes</taxon>
    </lineage>
</organism>
<proteinExistence type="predicted"/>
<gene>
    <name evidence="1" type="ORF">EVA_09363</name>
</gene>
<sequence>MNIITAQPNTIVIKIPLAIAVYLPRPSTAMLKIAPHITEVQRPTRRKAKIPTGTSCHTIVRLPQSTPGKLTFTSTGANIPNTTRAMVNVETVVIMARLLTLLPMLAPTKRPINIMNQ</sequence>
<dbReference type="AlphaFoldDB" id="J9G6Q8"/>
<protein>
    <submittedName>
        <fullName evidence="1">Uncharacterized protein</fullName>
    </submittedName>
</protein>
<reference evidence="1" key="1">
    <citation type="journal article" date="2012" name="PLoS ONE">
        <title>Gene sets for utilization of primary and secondary nutrition supplies in the distal gut of endangered iberian lynx.</title>
        <authorList>
            <person name="Alcaide M."/>
            <person name="Messina E."/>
            <person name="Richter M."/>
            <person name="Bargiela R."/>
            <person name="Peplies J."/>
            <person name="Huws S.A."/>
            <person name="Newbold C.J."/>
            <person name="Golyshin P.N."/>
            <person name="Simon M.A."/>
            <person name="Lopez G."/>
            <person name="Yakimov M.M."/>
            <person name="Ferrer M."/>
        </authorList>
    </citation>
    <scope>NUCLEOTIDE SEQUENCE</scope>
</reference>
<comment type="caution">
    <text evidence="1">The sequence shown here is derived from an EMBL/GenBank/DDBJ whole genome shotgun (WGS) entry which is preliminary data.</text>
</comment>
<accession>J9G6Q8</accession>
<evidence type="ECO:0000313" key="1">
    <source>
        <dbReference type="EMBL" id="EJX02534.1"/>
    </source>
</evidence>
<name>J9G6Q8_9ZZZZ</name>